<evidence type="ECO:0000313" key="3">
    <source>
        <dbReference type="Proteomes" id="UP000318878"/>
    </source>
</evidence>
<evidence type="ECO:0000256" key="1">
    <source>
        <dbReference type="SAM" id="Phobius"/>
    </source>
</evidence>
<keyword evidence="1" id="KW-0472">Membrane</keyword>
<dbReference type="AlphaFoldDB" id="A0A5C5V9I8"/>
<sequence length="132" mass="13795">MATHQVAIPVNRPSHPQVGGCETLTSDVAVIGMALLRGDLARSLAIPLVAVLLTALVSAYFSPSDRQSQSPVLTAEGQFDADSEVASIFPEATTTFLSHLANDVACSVLYERQQHDATLAATAILLRGPPAA</sequence>
<keyword evidence="3" id="KW-1185">Reference proteome</keyword>
<gene>
    <name evidence="2" type="ORF">Enr8_19460</name>
</gene>
<keyword evidence="1" id="KW-0812">Transmembrane</keyword>
<protein>
    <submittedName>
        <fullName evidence="2">Uncharacterized protein</fullName>
    </submittedName>
</protein>
<evidence type="ECO:0000313" key="2">
    <source>
        <dbReference type="EMBL" id="TWT34537.1"/>
    </source>
</evidence>
<name>A0A5C5V9I8_9BACT</name>
<accession>A0A5C5V9I8</accession>
<keyword evidence="1" id="KW-1133">Transmembrane helix</keyword>
<reference evidence="2 3" key="1">
    <citation type="submission" date="2019-02" db="EMBL/GenBank/DDBJ databases">
        <title>Deep-cultivation of Planctomycetes and their phenomic and genomic characterization uncovers novel biology.</title>
        <authorList>
            <person name="Wiegand S."/>
            <person name="Jogler M."/>
            <person name="Boedeker C."/>
            <person name="Pinto D."/>
            <person name="Vollmers J."/>
            <person name="Rivas-Marin E."/>
            <person name="Kohn T."/>
            <person name="Peeters S.H."/>
            <person name="Heuer A."/>
            <person name="Rast P."/>
            <person name="Oberbeckmann S."/>
            <person name="Bunk B."/>
            <person name="Jeske O."/>
            <person name="Meyerdierks A."/>
            <person name="Storesund J.E."/>
            <person name="Kallscheuer N."/>
            <person name="Luecker S."/>
            <person name="Lage O.M."/>
            <person name="Pohl T."/>
            <person name="Merkel B.J."/>
            <person name="Hornburger P."/>
            <person name="Mueller R.-W."/>
            <person name="Bruemmer F."/>
            <person name="Labrenz M."/>
            <person name="Spormann A.M."/>
            <person name="Op Den Camp H."/>
            <person name="Overmann J."/>
            <person name="Amann R."/>
            <person name="Jetten M.S.M."/>
            <person name="Mascher T."/>
            <person name="Medema M.H."/>
            <person name="Devos D.P."/>
            <person name="Kaster A.-K."/>
            <person name="Ovreas L."/>
            <person name="Rohde M."/>
            <person name="Galperin M.Y."/>
            <person name="Jogler C."/>
        </authorList>
    </citation>
    <scope>NUCLEOTIDE SEQUENCE [LARGE SCALE GENOMIC DNA]</scope>
    <source>
        <strain evidence="2 3">Enr8</strain>
    </source>
</reference>
<dbReference type="RefSeq" id="WP_146430861.1">
    <property type="nucleotide sequence ID" value="NZ_SJPF01000002.1"/>
</dbReference>
<comment type="caution">
    <text evidence="2">The sequence shown here is derived from an EMBL/GenBank/DDBJ whole genome shotgun (WGS) entry which is preliminary data.</text>
</comment>
<feature type="transmembrane region" description="Helical" evidence="1">
    <location>
        <begin position="40"/>
        <end position="61"/>
    </location>
</feature>
<proteinExistence type="predicted"/>
<dbReference type="EMBL" id="SJPF01000002">
    <property type="protein sequence ID" value="TWT34537.1"/>
    <property type="molecule type" value="Genomic_DNA"/>
</dbReference>
<organism evidence="2 3">
    <name type="scientific">Blastopirellula retiformator</name>
    <dbReference type="NCBI Taxonomy" id="2527970"/>
    <lineage>
        <taxon>Bacteria</taxon>
        <taxon>Pseudomonadati</taxon>
        <taxon>Planctomycetota</taxon>
        <taxon>Planctomycetia</taxon>
        <taxon>Pirellulales</taxon>
        <taxon>Pirellulaceae</taxon>
        <taxon>Blastopirellula</taxon>
    </lineage>
</organism>
<dbReference type="Proteomes" id="UP000318878">
    <property type="component" value="Unassembled WGS sequence"/>
</dbReference>